<accession>A0A835ZD54</accession>
<organism evidence="3 4">
    <name type="scientific">Tribonema minus</name>
    <dbReference type="NCBI Taxonomy" id="303371"/>
    <lineage>
        <taxon>Eukaryota</taxon>
        <taxon>Sar</taxon>
        <taxon>Stramenopiles</taxon>
        <taxon>Ochrophyta</taxon>
        <taxon>PX clade</taxon>
        <taxon>Xanthophyceae</taxon>
        <taxon>Tribonematales</taxon>
        <taxon>Tribonemataceae</taxon>
        <taxon>Tribonema</taxon>
    </lineage>
</organism>
<evidence type="ECO:0000256" key="1">
    <source>
        <dbReference type="ARBA" id="ARBA00005703"/>
    </source>
</evidence>
<evidence type="ECO:0000313" key="4">
    <source>
        <dbReference type="Proteomes" id="UP000664859"/>
    </source>
</evidence>
<dbReference type="OrthoDB" id="70224at2759"/>
<dbReference type="AlphaFoldDB" id="A0A835ZD54"/>
<gene>
    <name evidence="3" type="ORF">JKP88DRAFT_206824</name>
</gene>
<dbReference type="SUPFAM" id="SSF102645">
    <property type="entry name" value="CoaB-like"/>
    <property type="match status" value="1"/>
</dbReference>
<comment type="caution">
    <text evidence="3">The sequence shown here is derived from an EMBL/GenBank/DDBJ whole genome shotgun (WGS) entry which is preliminary data.</text>
</comment>
<evidence type="ECO:0000313" key="3">
    <source>
        <dbReference type="EMBL" id="KAG5188119.1"/>
    </source>
</evidence>
<dbReference type="InterPro" id="IPR007085">
    <property type="entry name" value="DNA/pantothenate-metab_flavo_C"/>
</dbReference>
<dbReference type="Gene3D" id="3.40.50.10300">
    <property type="entry name" value="CoaB-like"/>
    <property type="match status" value="1"/>
</dbReference>
<dbReference type="GO" id="GO:0015937">
    <property type="term" value="P:coenzyme A biosynthetic process"/>
    <property type="evidence" value="ECO:0007669"/>
    <property type="project" value="UniProtKB-ARBA"/>
</dbReference>
<dbReference type="GO" id="GO:0003824">
    <property type="term" value="F:catalytic activity"/>
    <property type="evidence" value="ECO:0007669"/>
    <property type="project" value="UniProtKB-ARBA"/>
</dbReference>
<reference evidence="3" key="1">
    <citation type="submission" date="2021-02" db="EMBL/GenBank/DDBJ databases">
        <title>First Annotated Genome of the Yellow-green Alga Tribonema minus.</title>
        <authorList>
            <person name="Mahan K.M."/>
        </authorList>
    </citation>
    <scope>NUCLEOTIDE SEQUENCE</scope>
    <source>
        <strain evidence="3">UTEX B ZZ1240</strain>
    </source>
</reference>
<dbReference type="Pfam" id="PF04127">
    <property type="entry name" value="DFP"/>
    <property type="match status" value="1"/>
</dbReference>
<sequence>MKPVSDAQPHAGPTDTQNCTQSDAAEVENFFNDTASAPPSLKSHGEALASFVGEQISVGRPIVCVSAGGTTVPLEANTVRSIDNFSTGMRGALSAEQFLALGYAVIYLHRKGCAAPYARVIADKLSPHVDLQLMDRLRLNPSRRLELTTGDMEAGREDADEALVGALVAYQAARDDRALLAVAFTTVHEYLWLLRLTAQHLRPLGRHAMAYLAAAVSDFHLPPAAIPRHKVQSEGGAAGLELQLQGVPKCLGALSAHWAPRAFRVAFKLETDAALLLPKARAAIARHGVHLVVANELHSRYRHVDIISADAVLPIDRDDADTPIEVPLVAEIAQCHFNYIAAAAADGGDDDSQQHASAAAAAKPLIPRRAVLRRVWQRRLQKAVTYGALPAGFLLSLWLQRRLLSALRGLREGGGDAQGGVGGGTRPSAARG</sequence>
<keyword evidence="4" id="KW-1185">Reference proteome</keyword>
<comment type="similarity">
    <text evidence="1">Belongs to the PPC synthetase family.</text>
</comment>
<evidence type="ECO:0000259" key="2">
    <source>
        <dbReference type="Pfam" id="PF04127"/>
    </source>
</evidence>
<dbReference type="PANTHER" id="PTHR12290">
    <property type="entry name" value="CORNICHON-RELATED"/>
    <property type="match status" value="1"/>
</dbReference>
<dbReference type="InterPro" id="IPR035929">
    <property type="entry name" value="CoaB-like_sf"/>
</dbReference>
<name>A0A835ZD54_9STRA</name>
<dbReference type="EMBL" id="JAFCMP010000077">
    <property type="protein sequence ID" value="KAG5188119.1"/>
    <property type="molecule type" value="Genomic_DNA"/>
</dbReference>
<dbReference type="Proteomes" id="UP000664859">
    <property type="component" value="Unassembled WGS sequence"/>
</dbReference>
<proteinExistence type="inferred from homology"/>
<protein>
    <submittedName>
        <fullName evidence="3">DNA/pantothenate metabolism flavoprotein</fullName>
    </submittedName>
</protein>
<feature type="domain" description="DNA/pantothenate metabolism flavoprotein C-terminal" evidence="2">
    <location>
        <begin position="205"/>
        <end position="302"/>
    </location>
</feature>